<protein>
    <recommendedName>
        <fullName evidence="3">Ribosome maturation factor RimP</fullName>
    </recommendedName>
</protein>
<evidence type="ECO:0000256" key="1">
    <source>
        <dbReference type="ARBA" id="ARBA00022490"/>
    </source>
</evidence>
<dbReference type="HAMAP" id="MF_01077">
    <property type="entry name" value="RimP"/>
    <property type="match status" value="1"/>
</dbReference>
<proteinExistence type="inferred from homology"/>
<evidence type="ECO:0000256" key="3">
    <source>
        <dbReference type="HAMAP-Rule" id="MF_01077"/>
    </source>
</evidence>
<comment type="caution">
    <text evidence="6">The sequence shown here is derived from an EMBL/GenBank/DDBJ whole genome shotgun (WGS) entry which is preliminary data.</text>
</comment>
<dbReference type="Pfam" id="PF17384">
    <property type="entry name" value="DUF150_C"/>
    <property type="match status" value="1"/>
</dbReference>
<dbReference type="RefSeq" id="WP_125230340.1">
    <property type="nucleotide sequence ID" value="NZ_RWJI01000001.1"/>
</dbReference>
<dbReference type="Proteomes" id="UP000268553">
    <property type="component" value="Unassembled WGS sequence"/>
</dbReference>
<dbReference type="InterPro" id="IPR003728">
    <property type="entry name" value="Ribosome_maturation_RimP"/>
</dbReference>
<comment type="subcellular location">
    <subcellularLocation>
        <location evidence="3">Cytoplasm</location>
    </subcellularLocation>
</comment>
<dbReference type="OrthoDB" id="9805006at2"/>
<dbReference type="GO" id="GO:0005829">
    <property type="term" value="C:cytosol"/>
    <property type="evidence" value="ECO:0007669"/>
    <property type="project" value="TreeGrafter"/>
</dbReference>
<dbReference type="SUPFAM" id="SSF74942">
    <property type="entry name" value="YhbC-like, C-terminal domain"/>
    <property type="match status" value="1"/>
</dbReference>
<dbReference type="AlphaFoldDB" id="A0A3R8R8E0"/>
<sequence>MPDLDKLSSLIAPEAEALGFALVRVAWFSNGAQGSDEPTLQVMAERPETRQLNIDDCAALSHRISDLFDELDPIVEAYRLEVSSPGIDRPLTRLADFSDWVGHEAKIELSEPMDGRKNIRGDLAGVDGENIHVDDRKAGRLTFSFSALGHAKLLLTDRLIASTAPINSDGADEVEAEPIHDEAQED</sequence>
<dbReference type="CDD" id="cd01734">
    <property type="entry name" value="YlxS_C"/>
    <property type="match status" value="1"/>
</dbReference>
<dbReference type="PANTHER" id="PTHR33867">
    <property type="entry name" value="RIBOSOME MATURATION FACTOR RIMP"/>
    <property type="match status" value="1"/>
</dbReference>
<reference evidence="6 7" key="1">
    <citation type="submission" date="2018-12" db="EMBL/GenBank/DDBJ databases">
        <authorList>
            <person name="Kim S.-J."/>
            <person name="Jung G.-Y."/>
        </authorList>
    </citation>
    <scope>NUCLEOTIDE SEQUENCE [LARGE SCALE GENOMIC DNA]</scope>
    <source>
        <strain evidence="6 7">03SU3-P</strain>
    </source>
</reference>
<accession>A0A3R8R8E0</accession>
<name>A0A3R8R8E0_9SPHN</name>
<dbReference type="SUPFAM" id="SSF75420">
    <property type="entry name" value="YhbC-like, N-terminal domain"/>
    <property type="match status" value="1"/>
</dbReference>
<dbReference type="PANTHER" id="PTHR33867:SF1">
    <property type="entry name" value="RIBOSOME MATURATION FACTOR RIMP"/>
    <property type="match status" value="1"/>
</dbReference>
<keyword evidence="1 3" id="KW-0963">Cytoplasm</keyword>
<gene>
    <name evidence="3 6" type="primary">rimP</name>
    <name evidence="6" type="ORF">D7D48_05550</name>
</gene>
<dbReference type="InterPro" id="IPR028998">
    <property type="entry name" value="RimP_C"/>
</dbReference>
<evidence type="ECO:0000313" key="6">
    <source>
        <dbReference type="EMBL" id="RRQ52323.1"/>
    </source>
</evidence>
<dbReference type="Gene3D" id="3.30.300.70">
    <property type="entry name" value="RimP-like superfamily, N-terminal"/>
    <property type="match status" value="1"/>
</dbReference>
<dbReference type="EMBL" id="RWJI01000001">
    <property type="protein sequence ID" value="RRQ52323.1"/>
    <property type="molecule type" value="Genomic_DNA"/>
</dbReference>
<dbReference type="Pfam" id="PF02576">
    <property type="entry name" value="RimP_N"/>
    <property type="match status" value="1"/>
</dbReference>
<dbReference type="NCBIfam" id="NF011229">
    <property type="entry name" value="PRK14636.1"/>
    <property type="match status" value="1"/>
</dbReference>
<dbReference type="InterPro" id="IPR036847">
    <property type="entry name" value="RimP_C_sf"/>
</dbReference>
<comment type="similarity">
    <text evidence="3">Belongs to the RimP family.</text>
</comment>
<dbReference type="GO" id="GO:0000028">
    <property type="term" value="P:ribosomal small subunit assembly"/>
    <property type="evidence" value="ECO:0007669"/>
    <property type="project" value="TreeGrafter"/>
</dbReference>
<evidence type="ECO:0000259" key="5">
    <source>
        <dbReference type="Pfam" id="PF17384"/>
    </source>
</evidence>
<comment type="function">
    <text evidence="3">Required for maturation of 30S ribosomal subunits.</text>
</comment>
<dbReference type="InterPro" id="IPR035956">
    <property type="entry name" value="RimP_N_sf"/>
</dbReference>
<evidence type="ECO:0000256" key="2">
    <source>
        <dbReference type="ARBA" id="ARBA00022517"/>
    </source>
</evidence>
<feature type="domain" description="Ribosome maturation factor RimP N-terminal" evidence="4">
    <location>
        <begin position="10"/>
        <end position="88"/>
    </location>
</feature>
<evidence type="ECO:0000259" key="4">
    <source>
        <dbReference type="Pfam" id="PF02576"/>
    </source>
</evidence>
<dbReference type="GO" id="GO:0006412">
    <property type="term" value="P:translation"/>
    <property type="evidence" value="ECO:0007669"/>
    <property type="project" value="TreeGrafter"/>
</dbReference>
<keyword evidence="7" id="KW-1185">Reference proteome</keyword>
<feature type="domain" description="Ribosome maturation factor RimP C-terminal" evidence="5">
    <location>
        <begin position="91"/>
        <end position="156"/>
    </location>
</feature>
<organism evidence="6 7">
    <name type="scientific">Sphingorhabdus wooponensis</name>
    <dbReference type="NCBI Taxonomy" id="940136"/>
    <lineage>
        <taxon>Bacteria</taxon>
        <taxon>Pseudomonadati</taxon>
        <taxon>Pseudomonadota</taxon>
        <taxon>Alphaproteobacteria</taxon>
        <taxon>Sphingomonadales</taxon>
        <taxon>Sphingomonadaceae</taxon>
        <taxon>Sphingorhabdus</taxon>
    </lineage>
</organism>
<keyword evidence="2 3" id="KW-0690">Ribosome biogenesis</keyword>
<dbReference type="Gene3D" id="2.30.30.180">
    <property type="entry name" value="Ribosome maturation factor RimP, C-terminal domain"/>
    <property type="match status" value="1"/>
</dbReference>
<evidence type="ECO:0000313" key="7">
    <source>
        <dbReference type="Proteomes" id="UP000268553"/>
    </source>
</evidence>
<dbReference type="InterPro" id="IPR028989">
    <property type="entry name" value="RimP_N"/>
</dbReference>